<evidence type="ECO:0000313" key="6">
    <source>
        <dbReference type="Proteomes" id="UP000317371"/>
    </source>
</evidence>
<evidence type="ECO:0000259" key="4">
    <source>
        <dbReference type="PROSITE" id="PS51462"/>
    </source>
</evidence>
<dbReference type="Pfam" id="PF00293">
    <property type="entry name" value="NUDIX"/>
    <property type="match status" value="1"/>
</dbReference>
<evidence type="ECO:0000256" key="2">
    <source>
        <dbReference type="ARBA" id="ARBA00022801"/>
    </source>
</evidence>
<comment type="similarity">
    <text evidence="1 3">Belongs to the Nudix hydrolase family.</text>
</comment>
<keyword evidence="6" id="KW-1185">Reference proteome</keyword>
<dbReference type="InterPro" id="IPR020084">
    <property type="entry name" value="NUDIX_hydrolase_CS"/>
</dbReference>
<dbReference type="PROSITE" id="PS51462">
    <property type="entry name" value="NUDIX"/>
    <property type="match status" value="1"/>
</dbReference>
<dbReference type="PANTHER" id="PTHR43736">
    <property type="entry name" value="ADP-RIBOSE PYROPHOSPHATASE"/>
    <property type="match status" value="1"/>
</dbReference>
<dbReference type="EMBL" id="VIGC01000033">
    <property type="protein sequence ID" value="TQE93791.1"/>
    <property type="molecule type" value="Genomic_DNA"/>
</dbReference>
<dbReference type="PANTHER" id="PTHR43736:SF1">
    <property type="entry name" value="DIHYDRONEOPTERIN TRIPHOSPHATE DIPHOSPHATASE"/>
    <property type="match status" value="1"/>
</dbReference>
<dbReference type="InterPro" id="IPR020476">
    <property type="entry name" value="Nudix_hydrolase"/>
</dbReference>
<dbReference type="OrthoDB" id="9810648at2"/>
<dbReference type="InterPro" id="IPR015797">
    <property type="entry name" value="NUDIX_hydrolase-like_dom_sf"/>
</dbReference>
<accession>A0A540VAM5</accession>
<dbReference type="AlphaFoldDB" id="A0A540VAM5"/>
<name>A0A540VAM5_9CHLR</name>
<protein>
    <submittedName>
        <fullName evidence="5">NUDIX domain-containing protein</fullName>
    </submittedName>
</protein>
<dbReference type="Gene3D" id="3.90.79.10">
    <property type="entry name" value="Nucleoside Triphosphate Pyrophosphohydrolase"/>
    <property type="match status" value="1"/>
</dbReference>
<dbReference type="InParanoid" id="A0A540VAM5"/>
<dbReference type="PROSITE" id="PS00893">
    <property type="entry name" value="NUDIX_BOX"/>
    <property type="match status" value="1"/>
</dbReference>
<keyword evidence="2 3" id="KW-0378">Hydrolase</keyword>
<reference evidence="5 6" key="1">
    <citation type="submission" date="2019-06" db="EMBL/GenBank/DDBJ databases">
        <title>Genome sequence of Litorilinea aerophila BAA-2444.</title>
        <authorList>
            <person name="Maclea K.S."/>
            <person name="Maurais E.G."/>
            <person name="Iannazzi L.C."/>
        </authorList>
    </citation>
    <scope>NUCLEOTIDE SEQUENCE [LARGE SCALE GENOMIC DNA]</scope>
    <source>
        <strain evidence="5 6">ATCC BAA-2444</strain>
    </source>
</reference>
<sequence length="161" mass="17762">MDAASFPEPSTEPIRRRYPTAPLVGVGAAVFNRQGQVLLVKRGRPPRAGQWGLPGGLLELGERLADGVRREVREECGIEIDVGDVVDTFEPIERDAQGRVEYHYVVIDFWATYRSGVPQAQDDAAELAWVDVGALDQYAVAPETRSVILKAYRAWQAADPT</sequence>
<evidence type="ECO:0000256" key="3">
    <source>
        <dbReference type="RuleBase" id="RU003476"/>
    </source>
</evidence>
<gene>
    <name evidence="5" type="ORF">FKZ61_19805</name>
</gene>
<proteinExistence type="inferred from homology"/>
<dbReference type="GO" id="GO:0016787">
    <property type="term" value="F:hydrolase activity"/>
    <property type="evidence" value="ECO:0007669"/>
    <property type="project" value="UniProtKB-KW"/>
</dbReference>
<dbReference type="PRINTS" id="PR00502">
    <property type="entry name" value="NUDIXFAMILY"/>
</dbReference>
<evidence type="ECO:0000256" key="1">
    <source>
        <dbReference type="ARBA" id="ARBA00005582"/>
    </source>
</evidence>
<dbReference type="Proteomes" id="UP000317371">
    <property type="component" value="Unassembled WGS sequence"/>
</dbReference>
<feature type="domain" description="Nudix hydrolase" evidence="4">
    <location>
        <begin position="21"/>
        <end position="153"/>
    </location>
</feature>
<evidence type="ECO:0000313" key="5">
    <source>
        <dbReference type="EMBL" id="TQE93791.1"/>
    </source>
</evidence>
<dbReference type="InterPro" id="IPR000086">
    <property type="entry name" value="NUDIX_hydrolase_dom"/>
</dbReference>
<organism evidence="5 6">
    <name type="scientific">Litorilinea aerophila</name>
    <dbReference type="NCBI Taxonomy" id="1204385"/>
    <lineage>
        <taxon>Bacteria</taxon>
        <taxon>Bacillati</taxon>
        <taxon>Chloroflexota</taxon>
        <taxon>Caldilineae</taxon>
        <taxon>Caldilineales</taxon>
        <taxon>Caldilineaceae</taxon>
        <taxon>Litorilinea</taxon>
    </lineage>
</organism>
<dbReference type="CDD" id="cd04673">
    <property type="entry name" value="NUDIX_ADPRase"/>
    <property type="match status" value="1"/>
</dbReference>
<comment type="caution">
    <text evidence="5">The sequence shown here is derived from an EMBL/GenBank/DDBJ whole genome shotgun (WGS) entry which is preliminary data.</text>
</comment>
<dbReference type="SUPFAM" id="SSF55811">
    <property type="entry name" value="Nudix"/>
    <property type="match status" value="1"/>
</dbReference>